<dbReference type="AlphaFoldDB" id="A0ABD8ABH0"/>
<organism evidence="2 3">
    <name type="scientific">Methanoculleus palmolei</name>
    <dbReference type="NCBI Taxonomy" id="72612"/>
    <lineage>
        <taxon>Archaea</taxon>
        <taxon>Methanobacteriati</taxon>
        <taxon>Methanobacteriota</taxon>
        <taxon>Stenosarchaea group</taxon>
        <taxon>Methanomicrobia</taxon>
        <taxon>Methanomicrobiales</taxon>
        <taxon>Methanomicrobiaceae</taxon>
        <taxon>Methanoculleus</taxon>
    </lineage>
</organism>
<evidence type="ECO:0000313" key="2">
    <source>
        <dbReference type="EMBL" id="WOX56555.1"/>
    </source>
</evidence>
<feature type="transmembrane region" description="Helical" evidence="1">
    <location>
        <begin position="45"/>
        <end position="70"/>
    </location>
</feature>
<keyword evidence="1" id="KW-1133">Transmembrane helix</keyword>
<keyword evidence="1" id="KW-0812">Transmembrane</keyword>
<evidence type="ECO:0000256" key="1">
    <source>
        <dbReference type="SAM" id="Phobius"/>
    </source>
</evidence>
<gene>
    <name evidence="2" type="ORF">R6Y95_04270</name>
</gene>
<name>A0ABD8ABH0_9EURY</name>
<keyword evidence="3" id="KW-1185">Reference proteome</keyword>
<evidence type="ECO:0000313" key="3">
    <source>
        <dbReference type="Proteomes" id="UP001626603"/>
    </source>
</evidence>
<accession>A0ABD8ABH0</accession>
<dbReference type="Proteomes" id="UP001626603">
    <property type="component" value="Chromosome"/>
</dbReference>
<keyword evidence="1" id="KW-0472">Membrane</keyword>
<feature type="transmembrane region" description="Helical" evidence="1">
    <location>
        <begin position="7"/>
        <end position="25"/>
    </location>
</feature>
<reference evidence="2 3" key="1">
    <citation type="submission" date="2023-10" db="EMBL/GenBank/DDBJ databases">
        <title>The complete genome sequence of Methanoculleus palmolei DSM 4273.</title>
        <authorList>
            <person name="Lai S.-J."/>
            <person name="You Y.-T."/>
            <person name="Chen S.-C."/>
        </authorList>
    </citation>
    <scope>NUCLEOTIDE SEQUENCE [LARGE SCALE GENOMIC DNA]</scope>
    <source>
        <strain evidence="2 3">DSM 4273</strain>
    </source>
</reference>
<dbReference type="EMBL" id="CP137641">
    <property type="protein sequence ID" value="WOX56555.1"/>
    <property type="molecule type" value="Genomic_DNA"/>
</dbReference>
<sequence length="82" mass="9390">MRQKVSMDAIVTGLFAVMLFLLLFYDPLRRLHPALDPLFMLFGRAIGLIFLTLLVFCIVGLILLVIRRLYGFCRGGWRRSSG</sequence>
<proteinExistence type="predicted"/>
<protein>
    <submittedName>
        <fullName evidence="2">Uncharacterized protein</fullName>
    </submittedName>
</protein>